<gene>
    <name evidence="2" type="ORF">CTEN210_03679</name>
</gene>
<evidence type="ECO:0000313" key="2">
    <source>
        <dbReference type="EMBL" id="GFH47204.1"/>
    </source>
</evidence>
<dbReference type="Proteomes" id="UP001054902">
    <property type="component" value="Unassembled WGS sequence"/>
</dbReference>
<name>A0AAD3CM02_9STRA</name>
<feature type="transmembrane region" description="Helical" evidence="1">
    <location>
        <begin position="241"/>
        <end position="262"/>
    </location>
</feature>
<feature type="transmembrane region" description="Helical" evidence="1">
    <location>
        <begin position="268"/>
        <end position="291"/>
    </location>
</feature>
<reference evidence="2 3" key="1">
    <citation type="journal article" date="2021" name="Sci. Rep.">
        <title>The genome of the diatom Chaetoceros tenuissimus carries an ancient integrated fragment of an extant virus.</title>
        <authorList>
            <person name="Hongo Y."/>
            <person name="Kimura K."/>
            <person name="Takaki Y."/>
            <person name="Yoshida Y."/>
            <person name="Baba S."/>
            <person name="Kobayashi G."/>
            <person name="Nagasaki K."/>
            <person name="Hano T."/>
            <person name="Tomaru Y."/>
        </authorList>
    </citation>
    <scope>NUCLEOTIDE SEQUENCE [LARGE SCALE GENOMIC DNA]</scope>
    <source>
        <strain evidence="2 3">NIES-3715</strain>
    </source>
</reference>
<evidence type="ECO:0000313" key="3">
    <source>
        <dbReference type="Proteomes" id="UP001054902"/>
    </source>
</evidence>
<keyword evidence="3" id="KW-1185">Reference proteome</keyword>
<sequence length="377" mass="43012">MIGNPNEKNTLFCKGPSISKRELFRKGPSRSKRELFKKKRGYFSHSQKKFVWIGESQHTLNTVDCDDSSIASLEDSPIVEGENSAERSKFILVVDNLLEIENEEEQVSAKAQDTKKQSLLSEFLHDVKAAESALWFLWKFPEYKTQDPNTYLQASTEVISLTLALSWTLTMIFNPSIIDNNPFHDRLDYNHVSVGWNTFPANIVGVVGISSVVHIALRFVHLDESRTRLLGDNVSERLKTFGLISSKVFALAMSMMPIIFAVPPTISVYGHSLPFLFFIVTIAAVMLGRFAMFQDELSQIKKIYIGIFSILSFIYPAVLLYEYRYYDMYGKKSPWPGMLTMMIDYSWFALLSLMPSMLPKDAVLQRDYKLGFGPKQL</sequence>
<proteinExistence type="predicted"/>
<organism evidence="2 3">
    <name type="scientific">Chaetoceros tenuissimus</name>
    <dbReference type="NCBI Taxonomy" id="426638"/>
    <lineage>
        <taxon>Eukaryota</taxon>
        <taxon>Sar</taxon>
        <taxon>Stramenopiles</taxon>
        <taxon>Ochrophyta</taxon>
        <taxon>Bacillariophyta</taxon>
        <taxon>Coscinodiscophyceae</taxon>
        <taxon>Chaetocerotophycidae</taxon>
        <taxon>Chaetocerotales</taxon>
        <taxon>Chaetocerotaceae</taxon>
        <taxon>Chaetoceros</taxon>
    </lineage>
</organism>
<evidence type="ECO:0000256" key="1">
    <source>
        <dbReference type="SAM" id="Phobius"/>
    </source>
</evidence>
<keyword evidence="1" id="KW-1133">Transmembrane helix</keyword>
<feature type="transmembrane region" description="Helical" evidence="1">
    <location>
        <begin position="303"/>
        <end position="323"/>
    </location>
</feature>
<keyword evidence="1" id="KW-0472">Membrane</keyword>
<dbReference type="AlphaFoldDB" id="A0AAD3CM02"/>
<feature type="transmembrane region" description="Helical" evidence="1">
    <location>
        <begin position="335"/>
        <end position="354"/>
    </location>
</feature>
<feature type="transmembrane region" description="Helical" evidence="1">
    <location>
        <begin position="198"/>
        <end position="220"/>
    </location>
</feature>
<protein>
    <submittedName>
        <fullName evidence="2">Uncharacterized protein</fullName>
    </submittedName>
</protein>
<comment type="caution">
    <text evidence="2">The sequence shown here is derived from an EMBL/GenBank/DDBJ whole genome shotgun (WGS) entry which is preliminary data.</text>
</comment>
<feature type="transmembrane region" description="Helical" evidence="1">
    <location>
        <begin position="158"/>
        <end position="178"/>
    </location>
</feature>
<accession>A0AAD3CM02</accession>
<keyword evidence="1" id="KW-0812">Transmembrane</keyword>
<dbReference type="EMBL" id="BLLK01000022">
    <property type="protein sequence ID" value="GFH47204.1"/>
    <property type="molecule type" value="Genomic_DNA"/>
</dbReference>